<feature type="compositionally biased region" description="Basic and acidic residues" evidence="2">
    <location>
        <begin position="39"/>
        <end position="51"/>
    </location>
</feature>
<evidence type="ECO:0000256" key="1">
    <source>
        <dbReference type="ARBA" id="ARBA00023125"/>
    </source>
</evidence>
<proteinExistence type="predicted"/>
<dbReference type="Gene3D" id="1.10.1410.40">
    <property type="match status" value="1"/>
</dbReference>
<sequence>MHHPSRQPQAINIAFRRVLQLLAAGLFLPGSAGIPDPCEGRHLQGAHHHEPGAAGSGVPDCAELAAHPVSRGLQERPRHWWAAEDRDGNHCAGRCGDYAPDQGIRKAPREKRGRRDGSGGRGHHGNSGAAPVISFTGSGVHWILFILIVLCTSK</sequence>
<feature type="region of interest" description="Disordered" evidence="2">
    <location>
        <begin position="92"/>
        <end position="128"/>
    </location>
</feature>
<dbReference type="Pfam" id="PF20965">
    <property type="entry name" value="DZF_C"/>
    <property type="match status" value="1"/>
</dbReference>
<dbReference type="InterPro" id="IPR006561">
    <property type="entry name" value="DZF_dom"/>
</dbReference>
<feature type="region of interest" description="Disordered" evidence="2">
    <location>
        <begin position="39"/>
        <end position="59"/>
    </location>
</feature>
<dbReference type="VEuPathDB" id="VectorBase:ISCP_004534"/>
<evidence type="ECO:0000256" key="2">
    <source>
        <dbReference type="SAM" id="MobiDB-lite"/>
    </source>
</evidence>
<keyword evidence="1" id="KW-0238">DNA-binding</keyword>
<dbReference type="EMBL" id="GHJT01008579">
    <property type="protein sequence ID" value="MOY42550.1"/>
    <property type="molecule type" value="Transcribed_RNA"/>
</dbReference>
<dbReference type="OrthoDB" id="5775647at2759"/>
<feature type="signal peptide" evidence="3">
    <location>
        <begin position="1"/>
        <end position="33"/>
    </location>
</feature>
<dbReference type="InterPro" id="IPR052134">
    <property type="entry name" value="ILF2"/>
</dbReference>
<dbReference type="PROSITE" id="PS51703">
    <property type="entry name" value="DZF"/>
    <property type="match status" value="1"/>
</dbReference>
<feature type="domain" description="DZF" evidence="4">
    <location>
        <begin position="1"/>
        <end position="118"/>
    </location>
</feature>
<accession>A0A4D5RYY7</accession>
<reference evidence="5" key="1">
    <citation type="submission" date="2019-04" db="EMBL/GenBank/DDBJ databases">
        <title>An insight into the mialome of Ixodes scapularis.</title>
        <authorList>
            <person name="Ribeiro J.M."/>
            <person name="Mather T.N."/>
            <person name="Karim S."/>
        </authorList>
    </citation>
    <scope>NUCLEOTIDE SEQUENCE</scope>
</reference>
<dbReference type="PANTHER" id="PTHR46447:SF1">
    <property type="entry name" value="INTERLEUKIN ENHANCER-BINDING FACTOR 2"/>
    <property type="match status" value="1"/>
</dbReference>
<feature type="chain" id="PRO_5020037254" description="DZF domain-containing protein" evidence="3">
    <location>
        <begin position="34"/>
        <end position="154"/>
    </location>
</feature>
<evidence type="ECO:0000256" key="3">
    <source>
        <dbReference type="SAM" id="SignalP"/>
    </source>
</evidence>
<name>A0A4D5RYY7_IXOSC</name>
<dbReference type="PANTHER" id="PTHR46447">
    <property type="entry name" value="INTERLEUKIN ENHANCER-BINDING FACTOR"/>
    <property type="match status" value="1"/>
</dbReference>
<organism evidence="5">
    <name type="scientific">Ixodes scapularis</name>
    <name type="common">Black-legged tick</name>
    <name type="synonym">Deer tick</name>
    <dbReference type="NCBI Taxonomy" id="6945"/>
    <lineage>
        <taxon>Eukaryota</taxon>
        <taxon>Metazoa</taxon>
        <taxon>Ecdysozoa</taxon>
        <taxon>Arthropoda</taxon>
        <taxon>Chelicerata</taxon>
        <taxon>Arachnida</taxon>
        <taxon>Acari</taxon>
        <taxon>Parasitiformes</taxon>
        <taxon>Ixodida</taxon>
        <taxon>Ixodoidea</taxon>
        <taxon>Ixodidae</taxon>
        <taxon>Ixodinae</taxon>
        <taxon>Ixodes</taxon>
    </lineage>
</organism>
<dbReference type="GO" id="GO:0003677">
    <property type="term" value="F:DNA binding"/>
    <property type="evidence" value="ECO:0007669"/>
    <property type="project" value="UniProtKB-KW"/>
</dbReference>
<evidence type="ECO:0000259" key="4">
    <source>
        <dbReference type="PROSITE" id="PS51703"/>
    </source>
</evidence>
<protein>
    <recommendedName>
        <fullName evidence="4">DZF domain-containing protein</fullName>
    </recommendedName>
</protein>
<keyword evidence="3" id="KW-0732">Signal</keyword>
<dbReference type="InterPro" id="IPR049402">
    <property type="entry name" value="DZF_dom_C"/>
</dbReference>
<dbReference type="AlphaFoldDB" id="A0A4D5RYY7"/>
<evidence type="ECO:0000313" key="5">
    <source>
        <dbReference type="EMBL" id="MOY42550.1"/>
    </source>
</evidence>